<dbReference type="Proteomes" id="UP000249645">
    <property type="component" value="Unassembled WGS sequence"/>
</dbReference>
<evidence type="ECO:0000313" key="2">
    <source>
        <dbReference type="Proteomes" id="UP000249645"/>
    </source>
</evidence>
<protein>
    <recommendedName>
        <fullName evidence="3">ABC transporter ATPase</fullName>
    </recommendedName>
</protein>
<evidence type="ECO:0008006" key="3">
    <source>
        <dbReference type="Google" id="ProtNLM"/>
    </source>
</evidence>
<proteinExistence type="predicted"/>
<name>A0A2W5EUP4_9SPHI</name>
<reference evidence="1 2" key="1">
    <citation type="submission" date="2017-11" db="EMBL/GenBank/DDBJ databases">
        <title>Infants hospitalized years apart are colonized by the same room-sourced microbial strains.</title>
        <authorList>
            <person name="Brooks B."/>
            <person name="Olm M.R."/>
            <person name="Firek B.A."/>
            <person name="Baker R."/>
            <person name="Thomas B.C."/>
            <person name="Morowitz M.J."/>
            <person name="Banfield J.F."/>
        </authorList>
    </citation>
    <scope>NUCLEOTIDE SEQUENCE [LARGE SCALE GENOMIC DNA]</scope>
    <source>
        <strain evidence="1">S2_009_000_R2_76</strain>
    </source>
</reference>
<accession>A0A2W5EUP4</accession>
<evidence type="ECO:0000313" key="1">
    <source>
        <dbReference type="EMBL" id="PZP45277.1"/>
    </source>
</evidence>
<dbReference type="AlphaFoldDB" id="A0A2W5EUP4"/>
<organism evidence="1 2">
    <name type="scientific">Pseudopedobacter saltans</name>
    <dbReference type="NCBI Taxonomy" id="151895"/>
    <lineage>
        <taxon>Bacteria</taxon>
        <taxon>Pseudomonadati</taxon>
        <taxon>Bacteroidota</taxon>
        <taxon>Sphingobacteriia</taxon>
        <taxon>Sphingobacteriales</taxon>
        <taxon>Sphingobacteriaceae</taxon>
        <taxon>Pseudopedobacter</taxon>
    </lineage>
</organism>
<dbReference type="EMBL" id="QFOI01000275">
    <property type="protein sequence ID" value="PZP45277.1"/>
    <property type="molecule type" value="Genomic_DNA"/>
</dbReference>
<sequence length="171" mass="19554">MDLSFKQYIPEDFSPSSRIWIYQSNRLLSIPEVMQADEILQEFVGQWATHGTANKGFARILFGQFIVLMADESSHTVSGCSTDSSVRVIKQLESLLKVNLFDRQLLAFVVKDKVQCIPMNQLNYAIEHEFVTADTLYFNNLVQTKQDFLDKWIIPISKSWLASKLSLKANA</sequence>
<comment type="caution">
    <text evidence="1">The sequence shown here is derived from an EMBL/GenBank/DDBJ whole genome shotgun (WGS) entry which is preliminary data.</text>
</comment>
<gene>
    <name evidence="1" type="ORF">DI598_13510</name>
</gene>